<dbReference type="SUPFAM" id="SSF52058">
    <property type="entry name" value="L domain-like"/>
    <property type="match status" value="1"/>
</dbReference>
<comment type="caution">
    <text evidence="7">The sequence shown here is derived from an EMBL/GenBank/DDBJ whole genome shotgun (WGS) entry which is preliminary data.</text>
</comment>
<protein>
    <recommendedName>
        <fullName evidence="6">EGF-like domain-containing protein</fullName>
    </recommendedName>
</protein>
<keyword evidence="5" id="KW-0812">Transmembrane</keyword>
<keyword evidence="3" id="KW-1015">Disulfide bond</keyword>
<feature type="domain" description="EGF-like" evidence="6">
    <location>
        <begin position="631"/>
        <end position="665"/>
    </location>
</feature>
<accession>A0AAD2GBX5</accession>
<dbReference type="InterPro" id="IPR001611">
    <property type="entry name" value="Leu-rich_rpt"/>
</dbReference>
<sequence>MDAFQGTIHGKNSIIPDAEDGLADGNARQAPLRRISSENWSKHPLLSSVNTKMTYTLLLDKIERLELESDSKTKELEKRLQETENKLGISPLASLIPWRSSSITRDGPVDSTLITNNNTKRSTFKLTPDMYSILACWEWSTKPFWASLFVVFLQITLLSVLIVDLIGGATVDNILNLPGNVEYTVRIAQAVAVPIAVFKQEDLREGIEGIFLGMPHAFRGDIKFQSMKPIKWRIGYFLRFAQGFLSMFASFILLIQAETVFDLLLNFLGIEFISDLDNLAFRLAGIGYFGITTRDCVNTISEAEFSKDEKDTGVVGVAFSPSWFKKYAHILGVFFIFIAMVSSFIFYAAQQYDGEYLTSTVRVEFGDETLPFLGIFNGCYTARSDGTIAERLVYEQMGRSTMQGKLAYCSGLDDGSWVFFHEGDDPCNNPIASSGSTKTFDVLETAESQWYTNTGLPLEYLQIYKIDETDTCGSRDLLDATRDTCLTIEFELEGQSSTFQKHQLSASDGGEALDAMRSHPIYVSANGSNPEVVIFTGRRWVLANSSNLGSWENTTALLDATGNEEFYSDLLEANDEWILSVSEPVDRVNDQGTPLGLQWYFPRDINDESNTTIDFNFRISDLTRPVDLACTSCNSKTNPCLYEGLCRDTTGECECKHGASGKLCREKPLGDGICNTYFNTPENEYDGGDCCADTCEGVDCDDSSIDFPFGIDMSKRGNASRAAWFEIVFGFDTPQNTFGYDECRDPDQASFTIEMKPSVWRFFDPEAPLITSLLGLDADFDWFNSFYCIVEKVLLTCDDKPYMELPAILDASTDYDDGCPTYRQSFQVPYGASCEVTYSNYMQFLRSEDINLLVKVVHSFDENPLYEGLSQLGDTSIPTFPWDVPLSKCITEAFSNRTKSIFDKTTIEGAVANSLSNSGRAIEWCENKGDRGILFERFGLEALLMLLLGSTETIGGEVNHCSLQKLDEGFFTRCNDDRVLSLEIDGDYYTTNVMLADLLGLMQSFPQLQYLGINGTVLNGPIPVMEIANLHNLTTLGLVNGRLNGTIPTEISSLQKLETVILDNNELTGPAIPSELLSLERLSTYAVSNNRLGGSIPVEIENLKASLQTLHLNGNEITGTLPTVLGTLEEVVSLKLEGNQLTGTIPSTLGNLRFALELTIFDNRLTGSIPNSLQNLRFLSTLKLDGNELGGTIPGLGMLELLKIVHLDSNLLTGTIPSEFGNLSLLSELTLFSNRLSSSIPSTLANLTLLEVCNILGGNSNMTGGTVGVCT</sequence>
<comment type="caution">
    <text evidence="3">Lacks conserved residue(s) required for the propagation of feature annotation.</text>
</comment>
<keyword evidence="5" id="KW-0472">Membrane</keyword>
<keyword evidence="2" id="KW-0677">Repeat</keyword>
<name>A0AAD2GBX5_9STRA</name>
<dbReference type="Proteomes" id="UP001295423">
    <property type="component" value="Unassembled WGS sequence"/>
</dbReference>
<dbReference type="PROSITE" id="PS00022">
    <property type="entry name" value="EGF_1"/>
    <property type="match status" value="1"/>
</dbReference>
<dbReference type="Pfam" id="PF00560">
    <property type="entry name" value="LRR_1"/>
    <property type="match status" value="3"/>
</dbReference>
<dbReference type="InterPro" id="IPR051848">
    <property type="entry name" value="PGIP"/>
</dbReference>
<dbReference type="InterPro" id="IPR000742">
    <property type="entry name" value="EGF"/>
</dbReference>
<evidence type="ECO:0000256" key="4">
    <source>
        <dbReference type="SAM" id="MobiDB-lite"/>
    </source>
</evidence>
<dbReference type="CDD" id="cd00054">
    <property type="entry name" value="EGF_CA"/>
    <property type="match status" value="1"/>
</dbReference>
<evidence type="ECO:0000256" key="2">
    <source>
        <dbReference type="ARBA" id="ARBA00022737"/>
    </source>
</evidence>
<dbReference type="EMBL" id="CAKOGP040002424">
    <property type="protein sequence ID" value="CAJ1969080.1"/>
    <property type="molecule type" value="Genomic_DNA"/>
</dbReference>
<dbReference type="FunFam" id="3.80.10.10:FF:000383">
    <property type="entry name" value="Leucine-rich repeat receptor protein kinase EMS1"/>
    <property type="match status" value="1"/>
</dbReference>
<keyword evidence="5" id="KW-1133">Transmembrane helix</keyword>
<comment type="subcellular location">
    <subcellularLocation>
        <location evidence="1">Cell envelope</location>
    </subcellularLocation>
</comment>
<feature type="transmembrane region" description="Helical" evidence="5">
    <location>
        <begin position="327"/>
        <end position="349"/>
    </location>
</feature>
<keyword evidence="8" id="KW-1185">Reference proteome</keyword>
<evidence type="ECO:0000256" key="1">
    <source>
        <dbReference type="ARBA" id="ARBA00004196"/>
    </source>
</evidence>
<keyword evidence="3" id="KW-0245">EGF-like domain</keyword>
<dbReference type="PANTHER" id="PTHR48059">
    <property type="entry name" value="POLYGALACTURONASE INHIBITOR 1"/>
    <property type="match status" value="1"/>
</dbReference>
<dbReference type="Gene3D" id="3.80.10.10">
    <property type="entry name" value="Ribonuclease Inhibitor"/>
    <property type="match status" value="2"/>
</dbReference>
<dbReference type="InterPro" id="IPR032675">
    <property type="entry name" value="LRR_dom_sf"/>
</dbReference>
<evidence type="ECO:0000313" key="8">
    <source>
        <dbReference type="Proteomes" id="UP001295423"/>
    </source>
</evidence>
<reference evidence="7" key="1">
    <citation type="submission" date="2023-08" db="EMBL/GenBank/DDBJ databases">
        <authorList>
            <person name="Audoor S."/>
            <person name="Bilcke G."/>
        </authorList>
    </citation>
    <scope>NUCLEOTIDE SEQUENCE</scope>
</reference>
<feature type="transmembrane region" description="Helical" evidence="5">
    <location>
        <begin position="236"/>
        <end position="257"/>
    </location>
</feature>
<organism evidence="7 8">
    <name type="scientific">Cylindrotheca closterium</name>
    <dbReference type="NCBI Taxonomy" id="2856"/>
    <lineage>
        <taxon>Eukaryota</taxon>
        <taxon>Sar</taxon>
        <taxon>Stramenopiles</taxon>
        <taxon>Ochrophyta</taxon>
        <taxon>Bacillariophyta</taxon>
        <taxon>Bacillariophyceae</taxon>
        <taxon>Bacillariophycidae</taxon>
        <taxon>Bacillariales</taxon>
        <taxon>Bacillariaceae</taxon>
        <taxon>Cylindrotheca</taxon>
    </lineage>
</organism>
<dbReference type="PANTHER" id="PTHR48059:SF30">
    <property type="entry name" value="OS06G0587000 PROTEIN"/>
    <property type="match status" value="1"/>
</dbReference>
<evidence type="ECO:0000256" key="3">
    <source>
        <dbReference type="PROSITE-ProRule" id="PRU00076"/>
    </source>
</evidence>
<proteinExistence type="predicted"/>
<evidence type="ECO:0000259" key="6">
    <source>
        <dbReference type="PROSITE" id="PS50026"/>
    </source>
</evidence>
<dbReference type="AlphaFoldDB" id="A0AAD2GBX5"/>
<gene>
    <name evidence="7" type="ORF">CYCCA115_LOCUS23527</name>
</gene>
<feature type="region of interest" description="Disordered" evidence="4">
    <location>
        <begin position="1"/>
        <end position="22"/>
    </location>
</feature>
<evidence type="ECO:0000256" key="5">
    <source>
        <dbReference type="SAM" id="Phobius"/>
    </source>
</evidence>
<dbReference type="PROSITE" id="PS50026">
    <property type="entry name" value="EGF_3"/>
    <property type="match status" value="1"/>
</dbReference>
<feature type="disulfide bond" evidence="3">
    <location>
        <begin position="655"/>
        <end position="664"/>
    </location>
</feature>
<feature type="transmembrane region" description="Helical" evidence="5">
    <location>
        <begin position="144"/>
        <end position="166"/>
    </location>
</feature>
<evidence type="ECO:0000313" key="7">
    <source>
        <dbReference type="EMBL" id="CAJ1969080.1"/>
    </source>
</evidence>